<keyword evidence="14 20" id="KW-0418">Kinase</keyword>
<dbReference type="PROSITE" id="PS50081">
    <property type="entry name" value="ZF_DAG_PE_2"/>
    <property type="match status" value="1"/>
</dbReference>
<dbReference type="Pfam" id="PF00433">
    <property type="entry name" value="Pkinase_C"/>
    <property type="match status" value="1"/>
</dbReference>
<comment type="catalytic activity">
    <reaction evidence="19">
        <text>L-seryl-[protein] + ATP = O-phospho-L-seryl-[protein] + ADP + H(+)</text>
        <dbReference type="Rhea" id="RHEA:17989"/>
        <dbReference type="Rhea" id="RHEA-COMP:9863"/>
        <dbReference type="Rhea" id="RHEA-COMP:11604"/>
        <dbReference type="ChEBI" id="CHEBI:15378"/>
        <dbReference type="ChEBI" id="CHEBI:29999"/>
        <dbReference type="ChEBI" id="CHEBI:30616"/>
        <dbReference type="ChEBI" id="CHEBI:83421"/>
        <dbReference type="ChEBI" id="CHEBI:456216"/>
        <dbReference type="EC" id="2.7.11.13"/>
    </reaction>
</comment>
<feature type="domain" description="Phorbol-ester/DAG-type" evidence="26">
    <location>
        <begin position="205"/>
        <end position="255"/>
    </location>
</feature>
<dbReference type="FunFam" id="3.30.60.20:FF:000003">
    <property type="entry name" value="Protein kinase C delta"/>
    <property type="match status" value="1"/>
</dbReference>
<evidence type="ECO:0000256" key="9">
    <source>
        <dbReference type="ARBA" id="ARBA00022679"/>
    </source>
</evidence>
<dbReference type="InterPro" id="IPR020454">
    <property type="entry name" value="DAG/PE-bd"/>
</dbReference>
<evidence type="ECO:0000256" key="8">
    <source>
        <dbReference type="ARBA" id="ARBA00022553"/>
    </source>
</evidence>
<evidence type="ECO:0000259" key="24">
    <source>
        <dbReference type="PROSITE" id="PS50004"/>
    </source>
</evidence>
<dbReference type="PROSITE" id="PS00107">
    <property type="entry name" value="PROTEIN_KINASE_ATP"/>
    <property type="match status" value="1"/>
</dbReference>
<dbReference type="FunFam" id="2.60.40.150:FF:000049">
    <property type="entry name" value="Protein kinase C delta type"/>
    <property type="match status" value="1"/>
</dbReference>
<dbReference type="InterPro" id="IPR046349">
    <property type="entry name" value="C1-like_sf"/>
</dbReference>
<dbReference type="InterPro" id="IPR008271">
    <property type="entry name" value="Ser/Thr_kinase_AS"/>
</dbReference>
<dbReference type="CDD" id="cd20837">
    <property type="entry name" value="C1_nPKC_theta-like_rpt2"/>
    <property type="match status" value="1"/>
</dbReference>
<dbReference type="PROSITE" id="PS50004">
    <property type="entry name" value="C2"/>
    <property type="match status" value="1"/>
</dbReference>
<evidence type="ECO:0000256" key="1">
    <source>
        <dbReference type="ARBA" id="ARBA00004202"/>
    </source>
</evidence>
<reference evidence="28" key="1">
    <citation type="journal article" date="2010" name="Science">
        <title>The genome of the Western clawed frog Xenopus tropicalis.</title>
        <authorList>
            <person name="Hellsten U."/>
            <person name="Harland R.M."/>
            <person name="Gilchrist M.J."/>
            <person name="Hendrix D."/>
            <person name="Jurka J."/>
            <person name="Kapitonov V."/>
            <person name="Ovcharenko I."/>
            <person name="Putnam N.H."/>
            <person name="Shu S."/>
            <person name="Taher L."/>
            <person name="Blitz I.L."/>
            <person name="Blumberg B."/>
            <person name="Dichmann D.S."/>
            <person name="Dubchak I."/>
            <person name="Amaya E."/>
            <person name="Detter J.C."/>
            <person name="Fletcher R."/>
            <person name="Gerhard D.S."/>
            <person name="Goodstein D."/>
            <person name="Graves T."/>
            <person name="Grigoriev I.V."/>
            <person name="Grimwood J."/>
            <person name="Kawashima T."/>
            <person name="Lindquist E."/>
            <person name="Lucas S.M."/>
            <person name="Mead P.E."/>
            <person name="Mitros T."/>
            <person name="Ogino H."/>
            <person name="Ohta Y."/>
            <person name="Poliakov A.V."/>
            <person name="Pollet N."/>
            <person name="Robert J."/>
            <person name="Salamov A."/>
            <person name="Sater A.K."/>
            <person name="Schmutz J."/>
            <person name="Terry A."/>
            <person name="Vize P.D."/>
            <person name="Warren W.C."/>
            <person name="Wells D."/>
            <person name="Wills A."/>
            <person name="Wilson R.K."/>
            <person name="Zimmerman L.B."/>
            <person name="Zorn A.M."/>
            <person name="Grainger R."/>
            <person name="Grammer T."/>
            <person name="Khokha M.K."/>
            <person name="Richardson P.M."/>
            <person name="Rokhsar D.S."/>
        </authorList>
    </citation>
    <scope>NUCLEOTIDE SEQUENCE [LARGE SCALE GENOMIC DNA]</scope>
    <source>
        <strain evidence="28">Nigerian</strain>
    </source>
</reference>
<dbReference type="Bgee" id="ENSXETG00000009359">
    <property type="expression patterns" value="Expressed in neurula embryo and 15 other cell types or tissues"/>
</dbReference>
<evidence type="ECO:0000256" key="11">
    <source>
        <dbReference type="ARBA" id="ARBA00022737"/>
    </source>
</evidence>
<keyword evidence="17" id="KW-0472">Membrane</keyword>
<dbReference type="InterPro" id="IPR017441">
    <property type="entry name" value="Protein_kinase_ATP_BS"/>
</dbReference>
<keyword evidence="5" id="KW-1003">Cell membrane</keyword>
<dbReference type="FunFam" id="1.10.510.10:FF:000150">
    <property type="entry name" value="Protein kinase C, theta"/>
    <property type="match status" value="1"/>
</dbReference>
<accession>A0A6I8QU80</accession>
<dbReference type="Pfam" id="PF00069">
    <property type="entry name" value="Pkinase"/>
    <property type="match status" value="1"/>
</dbReference>
<evidence type="ECO:0000256" key="22">
    <source>
        <dbReference type="PIRSR" id="PIRSR000551-51"/>
    </source>
</evidence>
<feature type="domain" description="C2" evidence="24">
    <location>
        <begin position="1"/>
        <end position="106"/>
    </location>
</feature>
<dbReference type="Gene3D" id="1.10.510.10">
    <property type="entry name" value="Transferase(Phosphotransferase) domain 1"/>
    <property type="match status" value="1"/>
</dbReference>
<feature type="active site" description="Proton acceptor" evidence="21">
    <location>
        <position position="446"/>
    </location>
</feature>
<dbReference type="Gene3D" id="3.30.60.20">
    <property type="match status" value="1"/>
</dbReference>
<feature type="domain" description="Protein kinase" evidence="25">
    <location>
        <begin position="322"/>
        <end position="576"/>
    </location>
</feature>
<comment type="subcellular location">
    <subcellularLocation>
        <location evidence="1">Cell membrane</location>
        <topology evidence="1">Peripheral membrane protein</topology>
    </subcellularLocation>
    <subcellularLocation>
        <location evidence="2">Cytoplasm</location>
    </subcellularLocation>
</comment>
<keyword evidence="9 20" id="KW-0808">Transferase</keyword>
<dbReference type="GeneTree" id="ENSGT00940000155327"/>
<dbReference type="SMART" id="SM00133">
    <property type="entry name" value="S_TK_X"/>
    <property type="match status" value="1"/>
</dbReference>
<evidence type="ECO:0000256" key="6">
    <source>
        <dbReference type="ARBA" id="ARBA00022490"/>
    </source>
</evidence>
<feature type="binding site" evidence="22 23">
    <location>
        <position position="351"/>
    </location>
    <ligand>
        <name>ATP</name>
        <dbReference type="ChEBI" id="CHEBI:30616"/>
    </ligand>
</feature>
<evidence type="ECO:0000256" key="14">
    <source>
        <dbReference type="ARBA" id="ARBA00022777"/>
    </source>
</evidence>
<keyword evidence="8" id="KW-0597">Phosphoprotein</keyword>
<dbReference type="SMART" id="SM00109">
    <property type="entry name" value="C1"/>
    <property type="match status" value="1"/>
</dbReference>
<keyword evidence="11" id="KW-0677">Repeat</keyword>
<evidence type="ECO:0000259" key="26">
    <source>
        <dbReference type="PROSITE" id="PS50081"/>
    </source>
</evidence>
<evidence type="ECO:0000256" key="7">
    <source>
        <dbReference type="ARBA" id="ARBA00022527"/>
    </source>
</evidence>
<keyword evidence="7 20" id="KW-0723">Serine/threonine-protein kinase</keyword>
<dbReference type="GO" id="GO:0005737">
    <property type="term" value="C:cytoplasm"/>
    <property type="evidence" value="ECO:0007669"/>
    <property type="project" value="UniProtKB-SubCell"/>
</dbReference>
<dbReference type="SUPFAM" id="SSF49562">
    <property type="entry name" value="C2 domain (Calcium/lipid-binding domain, CaLB)"/>
    <property type="match status" value="1"/>
</dbReference>
<dbReference type="InterPro" id="IPR000961">
    <property type="entry name" value="AGC-kinase_C"/>
</dbReference>
<dbReference type="InterPro" id="IPR017892">
    <property type="entry name" value="Pkinase_C"/>
</dbReference>
<comment type="catalytic activity">
    <reaction evidence="18 20">
        <text>L-threonyl-[protein] + ATP = O-phospho-L-threonyl-[protein] + ADP + H(+)</text>
        <dbReference type="Rhea" id="RHEA:46608"/>
        <dbReference type="Rhea" id="RHEA-COMP:11060"/>
        <dbReference type="Rhea" id="RHEA-COMP:11605"/>
        <dbReference type="ChEBI" id="CHEBI:15378"/>
        <dbReference type="ChEBI" id="CHEBI:30013"/>
        <dbReference type="ChEBI" id="CHEBI:30616"/>
        <dbReference type="ChEBI" id="CHEBI:61977"/>
        <dbReference type="ChEBI" id="CHEBI:456216"/>
        <dbReference type="EC" id="2.7.11.13"/>
    </reaction>
</comment>
<evidence type="ECO:0000256" key="23">
    <source>
        <dbReference type="PROSITE-ProRule" id="PRU10141"/>
    </source>
</evidence>
<dbReference type="PIRSF" id="PIRSF000551">
    <property type="entry name" value="PKC_delta"/>
    <property type="match status" value="1"/>
</dbReference>
<evidence type="ECO:0000256" key="10">
    <source>
        <dbReference type="ARBA" id="ARBA00022723"/>
    </source>
</evidence>
<dbReference type="PRINTS" id="PR00008">
    <property type="entry name" value="DAGPEDOMAIN"/>
</dbReference>
<evidence type="ECO:0000313" key="28">
    <source>
        <dbReference type="Ensembl" id="ENSXETP00000075838"/>
    </source>
</evidence>
<protein>
    <recommendedName>
        <fullName evidence="4 20">protein kinase C</fullName>
        <ecNumber evidence="4 20">2.7.11.13</ecNumber>
    </recommendedName>
</protein>
<feature type="binding site" evidence="22">
    <location>
        <begin position="328"/>
        <end position="336"/>
    </location>
    <ligand>
        <name>ATP</name>
        <dbReference type="ChEBI" id="CHEBI:30616"/>
    </ligand>
</feature>
<dbReference type="PROSITE" id="PS00479">
    <property type="entry name" value="ZF_DAG_PE_1"/>
    <property type="match status" value="1"/>
</dbReference>
<dbReference type="AlphaFoldDB" id="A0A6I8QU80"/>
<dbReference type="SUPFAM" id="SSF57889">
    <property type="entry name" value="Cysteine-rich domain"/>
    <property type="match status" value="1"/>
</dbReference>
<dbReference type="Xenbase" id="XB-GENE-478663">
    <property type="gene designation" value="prkcd"/>
</dbReference>
<keyword evidence="15" id="KW-0862">Zinc</keyword>
<organism evidence="28">
    <name type="scientific">Xenopus tropicalis</name>
    <name type="common">Western clawed frog</name>
    <name type="synonym">Silurana tropicalis</name>
    <dbReference type="NCBI Taxonomy" id="8364"/>
    <lineage>
        <taxon>Eukaryota</taxon>
        <taxon>Metazoa</taxon>
        <taxon>Chordata</taxon>
        <taxon>Craniata</taxon>
        <taxon>Vertebrata</taxon>
        <taxon>Euteleostomi</taxon>
        <taxon>Amphibia</taxon>
        <taxon>Batrachia</taxon>
        <taxon>Anura</taxon>
        <taxon>Pipoidea</taxon>
        <taxon>Pipidae</taxon>
        <taxon>Xenopodinae</taxon>
        <taxon>Xenopus</taxon>
        <taxon>Silurana</taxon>
    </lineage>
</organism>
<dbReference type="Gene3D" id="2.60.40.150">
    <property type="entry name" value="C2 domain"/>
    <property type="match status" value="1"/>
</dbReference>
<evidence type="ECO:0000256" key="19">
    <source>
        <dbReference type="ARBA" id="ARBA00047470"/>
    </source>
</evidence>
<dbReference type="Ensembl" id="ENSXETT00000067999">
    <property type="protein sequence ID" value="ENSXETP00000075838"/>
    <property type="gene ID" value="ENSXETG00000009359"/>
</dbReference>
<evidence type="ECO:0000256" key="21">
    <source>
        <dbReference type="PIRSR" id="PIRSR000551-50"/>
    </source>
</evidence>
<dbReference type="SMART" id="SM00220">
    <property type="entry name" value="S_TKc"/>
    <property type="match status" value="1"/>
</dbReference>
<dbReference type="InterPro" id="IPR035892">
    <property type="entry name" value="C2_domain_sf"/>
</dbReference>
<evidence type="ECO:0000256" key="16">
    <source>
        <dbReference type="ARBA" id="ARBA00022840"/>
    </source>
</evidence>
<dbReference type="InterPro" id="IPR000008">
    <property type="entry name" value="C2_dom"/>
</dbReference>
<dbReference type="PROSITE" id="PS00108">
    <property type="entry name" value="PROTEIN_KINASE_ST"/>
    <property type="match status" value="1"/>
</dbReference>
<evidence type="ECO:0000256" key="15">
    <source>
        <dbReference type="ARBA" id="ARBA00022833"/>
    </source>
</evidence>
<dbReference type="PIRSF" id="PIRSF501104">
    <property type="entry name" value="Protein_kin_C_delta"/>
    <property type="match status" value="1"/>
</dbReference>
<evidence type="ECO:0000256" key="2">
    <source>
        <dbReference type="ARBA" id="ARBA00004496"/>
    </source>
</evidence>
<dbReference type="InterPro" id="IPR034667">
    <property type="entry name" value="nPKC_delta"/>
</dbReference>
<reference evidence="28" key="2">
    <citation type="submission" date="2020-05" db="UniProtKB">
        <authorList>
            <consortium name="Ensembl"/>
        </authorList>
    </citation>
    <scope>IDENTIFICATION</scope>
</reference>
<keyword evidence="13" id="KW-0863">Zinc-finger</keyword>
<dbReference type="Gene3D" id="3.30.200.20">
    <property type="entry name" value="Phosphorylase Kinase, domain 1"/>
    <property type="match status" value="1"/>
</dbReference>
<keyword evidence="12 20" id="KW-0547">Nucleotide-binding</keyword>
<dbReference type="FunFam" id="3.30.200.20:FF:000360">
    <property type="entry name" value="Protein kinase C"/>
    <property type="match status" value="1"/>
</dbReference>
<keyword evidence="6" id="KW-0963">Cytoplasm</keyword>
<gene>
    <name evidence="28" type="primary">prkcd</name>
</gene>
<dbReference type="Pfam" id="PF21494">
    <property type="entry name" value="PKC_C2"/>
    <property type="match status" value="1"/>
</dbReference>
<evidence type="ECO:0000256" key="20">
    <source>
        <dbReference type="PIRNR" id="PIRNR000551"/>
    </source>
</evidence>
<evidence type="ECO:0000259" key="25">
    <source>
        <dbReference type="PROSITE" id="PS50011"/>
    </source>
</evidence>
<comment type="similarity">
    <text evidence="3 20">Belongs to the protein kinase superfamily. AGC Ser/Thr protein kinase family. PKC subfamily.</text>
</comment>
<dbReference type="InterPro" id="IPR002219">
    <property type="entry name" value="PKC_DAG/PE"/>
</dbReference>
<dbReference type="EC" id="2.7.11.13" evidence="4 20"/>
<proteinExistence type="inferred from homology"/>
<dbReference type="GO" id="GO:0005886">
    <property type="term" value="C:plasma membrane"/>
    <property type="evidence" value="ECO:0007669"/>
    <property type="project" value="UniProtKB-SubCell"/>
</dbReference>
<dbReference type="SUPFAM" id="SSF56112">
    <property type="entry name" value="Protein kinase-like (PK-like)"/>
    <property type="match status" value="1"/>
</dbReference>
<dbReference type="InterPro" id="IPR014376">
    <property type="entry name" value="Prot_kin_PKC_delta"/>
</dbReference>
<dbReference type="InterPro" id="IPR027436">
    <property type="entry name" value="PKC_delta"/>
</dbReference>
<evidence type="ECO:0000256" key="12">
    <source>
        <dbReference type="ARBA" id="ARBA00022741"/>
    </source>
</evidence>
<evidence type="ECO:0000256" key="17">
    <source>
        <dbReference type="ARBA" id="ARBA00023136"/>
    </source>
</evidence>
<name>A0A6I8QU80_XENTR</name>
<evidence type="ECO:0000259" key="27">
    <source>
        <dbReference type="PROSITE" id="PS51285"/>
    </source>
</evidence>
<keyword evidence="16 20" id="KW-0067">ATP-binding</keyword>
<dbReference type="GO" id="GO:0005524">
    <property type="term" value="F:ATP binding"/>
    <property type="evidence" value="ECO:0007669"/>
    <property type="project" value="UniProtKB-UniRule"/>
</dbReference>
<dbReference type="InterPro" id="IPR011009">
    <property type="entry name" value="Kinase-like_dom_sf"/>
</dbReference>
<dbReference type="GO" id="GO:0004697">
    <property type="term" value="F:diacylglycerol-dependent serine/threonine kinase activity"/>
    <property type="evidence" value="ECO:0007669"/>
    <property type="project" value="UniProtKB-EC"/>
</dbReference>
<keyword evidence="10" id="KW-0479">Metal-binding</keyword>
<dbReference type="PANTHER" id="PTHR24351">
    <property type="entry name" value="RIBOSOMAL PROTEIN S6 KINASE"/>
    <property type="match status" value="1"/>
</dbReference>
<dbReference type="PROSITE" id="PS51285">
    <property type="entry name" value="AGC_KINASE_CTER"/>
    <property type="match status" value="1"/>
</dbReference>
<dbReference type="Pfam" id="PF00130">
    <property type="entry name" value="C1_1"/>
    <property type="match status" value="1"/>
</dbReference>
<dbReference type="PROSITE" id="PS50011">
    <property type="entry name" value="PROTEIN_KINASE_DOM"/>
    <property type="match status" value="1"/>
</dbReference>
<sequence>MSPFLRISFNSFDLGGMLSLPDHSQPFCAVKVKESLTTERGKTLVQKKPTMYPDWKSPFDAHIYEGRVIQIVLMKAAEDPLSEATVGVSVLAERCKKGNGKSEFWLDLQPQAKVLMSVQYFLEDADLKSSVREDEGLVTINRRRGAIKQAKIHYIKNHEFIATFFECNAAIHKKCIEMIIGRCTGTAANSRDTMFQKERFNIDMPHRFKVYNYKSPTFCDHCGSLLWGLVKQGLKCDECAMNVHHKCQNKVANLCGINQKLLAEALNQVSMKSSSRKSDSGLDNIAIYQGVNPKTPGLPMPDATGTTGKLLHLSSRLKIDNFVFHKVLGKGSFGKVLLAELKGKGEYFAIKALKKDVVLIDDDVECTMVEKRVLALAWENPFLTHIYCSFQTKEHLFFVMEFLNGGDLMFHIQDKGRFDLYRATFYASEIICGLQFLHSKGIIYRDLKLDNVMLDKDGHIKIADFGMCKENVYGDNKASTFCGTPDYIAPEILQGLKYTFSVDWWSFGVLLYEMLIGQSPFHGDDEDELFESIRQDTPHYPRWITKESKDILERLFEREPTKRLGVVGNIKVHPFFKTINWTALERRELEPPFKPKVKSPSDYSNFDREFLSEKPRLSFSDKNLIDSMDQSAFHGFSFINPKMERLLEK</sequence>
<feature type="domain" description="AGC-kinase C-terminal" evidence="27">
    <location>
        <begin position="577"/>
        <end position="648"/>
    </location>
</feature>
<dbReference type="InterPro" id="IPR000719">
    <property type="entry name" value="Prot_kinase_dom"/>
</dbReference>
<dbReference type="GO" id="GO:0007165">
    <property type="term" value="P:signal transduction"/>
    <property type="evidence" value="ECO:0007669"/>
    <property type="project" value="UniProtKB-ARBA"/>
</dbReference>
<evidence type="ECO:0000256" key="5">
    <source>
        <dbReference type="ARBA" id="ARBA00022475"/>
    </source>
</evidence>
<evidence type="ECO:0000256" key="3">
    <source>
        <dbReference type="ARBA" id="ARBA00005490"/>
    </source>
</evidence>
<evidence type="ECO:0000256" key="18">
    <source>
        <dbReference type="ARBA" id="ARBA00047272"/>
    </source>
</evidence>
<evidence type="ECO:0000256" key="4">
    <source>
        <dbReference type="ARBA" id="ARBA00012429"/>
    </source>
</evidence>
<evidence type="ECO:0000256" key="13">
    <source>
        <dbReference type="ARBA" id="ARBA00022771"/>
    </source>
</evidence>
<dbReference type="CDD" id="cd05620">
    <property type="entry name" value="STKc_nPKC_delta"/>
    <property type="match status" value="1"/>
</dbReference>
<dbReference type="GO" id="GO:0008270">
    <property type="term" value="F:zinc ion binding"/>
    <property type="evidence" value="ECO:0007669"/>
    <property type="project" value="UniProtKB-KW"/>
</dbReference>